<dbReference type="PROSITE" id="PS51257">
    <property type="entry name" value="PROKAR_LIPOPROTEIN"/>
    <property type="match status" value="1"/>
</dbReference>
<sequence length="246" mass="27406">MLTRKDFQPTRIVLYGLALASLAACASTQPDTGSAAMSRPVVTQATVQAAPAPAAANAEVRPPAELAPPSLVAQSSAVELEQLIQDRKVSELRTTYNGSYGASLLFKADELLYYVALFQQKDFWRVFRTKDERLAEETYRGFSQQTYELAEADVRRIKLQAEHAHLEKELMQRANRLNALQTDLALQRQQEDRVAARQQQAQQDAAQLAAQQEDAQKQLRSLQRQIERLEAEQGKAIQGAGAAVRR</sequence>
<dbReference type="InterPro" id="IPR021350">
    <property type="entry name" value="DUF2968"/>
</dbReference>
<dbReference type="EMBL" id="LBNE01000002">
    <property type="protein sequence ID" value="KKO72344.1"/>
    <property type="molecule type" value="Genomic_DNA"/>
</dbReference>
<feature type="chain" id="PRO_5007908696" description="DUF2968 family protein" evidence="2">
    <location>
        <begin position="27"/>
        <end position="246"/>
    </location>
</feature>
<reference evidence="3 4" key="1">
    <citation type="submission" date="2015-04" db="EMBL/GenBank/DDBJ databases">
        <title>Genome sequence of Kerstersia gyiorum CG1.</title>
        <authorList>
            <person name="Greninger A.L."/>
            <person name="Kozyreva V."/>
            <person name="Chaturvedi V."/>
        </authorList>
    </citation>
    <scope>NUCLEOTIDE SEQUENCE [LARGE SCALE GENOMIC DNA]</scope>
    <source>
        <strain evidence="3 4">CG1</strain>
    </source>
</reference>
<dbReference type="AlphaFoldDB" id="A0A171KTX7"/>
<dbReference type="SUPFAM" id="SSF57997">
    <property type="entry name" value="Tropomyosin"/>
    <property type="match status" value="1"/>
</dbReference>
<dbReference type="PATRIC" id="fig|206506.3.peg.955"/>
<organism evidence="3 4">
    <name type="scientific">Kerstersia gyiorum</name>
    <dbReference type="NCBI Taxonomy" id="206506"/>
    <lineage>
        <taxon>Bacteria</taxon>
        <taxon>Pseudomonadati</taxon>
        <taxon>Pseudomonadota</taxon>
        <taxon>Betaproteobacteria</taxon>
        <taxon>Burkholderiales</taxon>
        <taxon>Alcaligenaceae</taxon>
        <taxon>Kerstersia</taxon>
    </lineage>
</organism>
<dbReference type="RefSeq" id="WP_068368078.1">
    <property type="nucleotide sequence ID" value="NZ_JALJXQ010000002.1"/>
</dbReference>
<feature type="signal peptide" evidence="2">
    <location>
        <begin position="1"/>
        <end position="26"/>
    </location>
</feature>
<accession>A0A171KTX7</accession>
<dbReference type="Proteomes" id="UP000078084">
    <property type="component" value="Unassembled WGS sequence"/>
</dbReference>
<evidence type="ECO:0000256" key="2">
    <source>
        <dbReference type="SAM" id="SignalP"/>
    </source>
</evidence>
<dbReference type="Pfam" id="PF11180">
    <property type="entry name" value="DUF2968"/>
    <property type="match status" value="1"/>
</dbReference>
<keyword evidence="2" id="KW-0732">Signal</keyword>
<name>A0A171KTX7_9BURK</name>
<keyword evidence="1" id="KW-0175">Coiled coil</keyword>
<protein>
    <recommendedName>
        <fullName evidence="5">DUF2968 family protein</fullName>
    </recommendedName>
</protein>
<evidence type="ECO:0000313" key="4">
    <source>
        <dbReference type="Proteomes" id="UP000078084"/>
    </source>
</evidence>
<gene>
    <name evidence="3" type="ORF">AAV32_04400</name>
</gene>
<proteinExistence type="predicted"/>
<dbReference type="STRING" id="206506.AAV32_04400"/>
<evidence type="ECO:0000256" key="1">
    <source>
        <dbReference type="SAM" id="Coils"/>
    </source>
</evidence>
<evidence type="ECO:0008006" key="5">
    <source>
        <dbReference type="Google" id="ProtNLM"/>
    </source>
</evidence>
<keyword evidence="4" id="KW-1185">Reference proteome</keyword>
<feature type="coiled-coil region" evidence="1">
    <location>
        <begin position="149"/>
        <end position="239"/>
    </location>
</feature>
<evidence type="ECO:0000313" key="3">
    <source>
        <dbReference type="EMBL" id="KKO72344.1"/>
    </source>
</evidence>
<comment type="caution">
    <text evidence="3">The sequence shown here is derived from an EMBL/GenBank/DDBJ whole genome shotgun (WGS) entry which is preliminary data.</text>
</comment>